<organism evidence="3 4">
    <name type="scientific">Rhynchospora tenuis</name>
    <dbReference type="NCBI Taxonomy" id="198213"/>
    <lineage>
        <taxon>Eukaryota</taxon>
        <taxon>Viridiplantae</taxon>
        <taxon>Streptophyta</taxon>
        <taxon>Embryophyta</taxon>
        <taxon>Tracheophyta</taxon>
        <taxon>Spermatophyta</taxon>
        <taxon>Magnoliopsida</taxon>
        <taxon>Liliopsida</taxon>
        <taxon>Poales</taxon>
        <taxon>Cyperaceae</taxon>
        <taxon>Cyperoideae</taxon>
        <taxon>Rhynchosporeae</taxon>
        <taxon>Rhynchospora</taxon>
    </lineage>
</organism>
<dbReference type="GO" id="GO:0004523">
    <property type="term" value="F:RNA-DNA hybrid ribonuclease activity"/>
    <property type="evidence" value="ECO:0007669"/>
    <property type="project" value="InterPro"/>
</dbReference>
<accession>A0AAD5ZCZ5</accession>
<dbReference type="SUPFAM" id="SSF53098">
    <property type="entry name" value="Ribonuclease H-like"/>
    <property type="match status" value="1"/>
</dbReference>
<comment type="caution">
    <text evidence="3">The sequence shown here is derived from an EMBL/GenBank/DDBJ whole genome shotgun (WGS) entry which is preliminary data.</text>
</comment>
<dbReference type="InterPro" id="IPR002156">
    <property type="entry name" value="RNaseH_domain"/>
</dbReference>
<dbReference type="InterPro" id="IPR036397">
    <property type="entry name" value="RNaseH_sf"/>
</dbReference>
<feature type="domain" description="Reverse transcriptase zinc-binding" evidence="2">
    <location>
        <begin position="208"/>
        <end position="298"/>
    </location>
</feature>
<dbReference type="Proteomes" id="UP001210211">
    <property type="component" value="Unassembled WGS sequence"/>
</dbReference>
<dbReference type="Pfam" id="PF13456">
    <property type="entry name" value="RVT_3"/>
    <property type="match status" value="1"/>
</dbReference>
<protein>
    <recommendedName>
        <fullName evidence="5">RNase H type-1 domain-containing protein</fullName>
    </recommendedName>
</protein>
<name>A0AAD5ZCZ5_9POAL</name>
<dbReference type="EMBL" id="JAMRDG010000002">
    <property type="protein sequence ID" value="KAJ3691224.1"/>
    <property type="molecule type" value="Genomic_DNA"/>
</dbReference>
<dbReference type="AlphaFoldDB" id="A0AAD5ZCZ5"/>
<dbReference type="Gene3D" id="3.30.420.10">
    <property type="entry name" value="Ribonuclease H-like superfamily/Ribonuclease H"/>
    <property type="match status" value="1"/>
</dbReference>
<reference evidence="3 4" key="1">
    <citation type="journal article" date="2022" name="Cell">
        <title>Repeat-based holocentromeres influence genome architecture and karyotype evolution.</title>
        <authorList>
            <person name="Hofstatter P.G."/>
            <person name="Thangavel G."/>
            <person name="Lux T."/>
            <person name="Neumann P."/>
            <person name="Vondrak T."/>
            <person name="Novak P."/>
            <person name="Zhang M."/>
            <person name="Costa L."/>
            <person name="Castellani M."/>
            <person name="Scott A."/>
            <person name="Toegelov H."/>
            <person name="Fuchs J."/>
            <person name="Mata-Sucre Y."/>
            <person name="Dias Y."/>
            <person name="Vanzela A.L.L."/>
            <person name="Huettel B."/>
            <person name="Almeida C.C.S."/>
            <person name="Simkova H."/>
            <person name="Souza G."/>
            <person name="Pedrosa-Harand A."/>
            <person name="Macas J."/>
            <person name="Mayer K.F.X."/>
            <person name="Houben A."/>
            <person name="Marques A."/>
        </authorList>
    </citation>
    <scope>NUCLEOTIDE SEQUENCE [LARGE SCALE GENOMIC DNA]</scope>
    <source>
        <strain evidence="3">RhyTen1mFocal</strain>
    </source>
</reference>
<keyword evidence="4" id="KW-1185">Reference proteome</keyword>
<dbReference type="GO" id="GO:0003676">
    <property type="term" value="F:nucleic acid binding"/>
    <property type="evidence" value="ECO:0007669"/>
    <property type="project" value="InterPro"/>
</dbReference>
<evidence type="ECO:0008006" key="5">
    <source>
        <dbReference type="Google" id="ProtNLM"/>
    </source>
</evidence>
<dbReference type="Pfam" id="PF13966">
    <property type="entry name" value="zf-RVT"/>
    <property type="match status" value="1"/>
</dbReference>
<evidence type="ECO:0000313" key="3">
    <source>
        <dbReference type="EMBL" id="KAJ3691224.1"/>
    </source>
</evidence>
<proteinExistence type="predicted"/>
<sequence length="533" mass="60438">MSATSLPQQTLQLLTSKLRTFFWCSSASKGLPLIAWSKVTSPTLEGGLGLRDLSTLNKAMTMKNLWALVSGSQAVWVKVISAKYFPRSSVWATTRTNKCSNLWRAMMDMRQHLSPHVKWQLGDGRVCRAFQQPWFDLWRHTDTGSAAQRRLTVSDFIEPSSSSWRTETLIEHFGFHIALFISLTVKVPAGENTRSDRLIFCYAGNGKFSLKLAYRLLSSTRSQSRVPAEPLWKIVWKCKGLIPRVRLFLWKGMHNSIPVGDVINLRLTGRLQPCRVCGADTESIAHLLFKCPRARQMWFLSALSIKSEALPDNFSQIIGLMHNALEESAFTSFVHTLWSYWKLICKEFFEGCKFSPSQVHSMASSFDKTSLLSGLLPIQLPSDSTRENYKINCFVDGSFADDSAGWANLLFSENELIEYSLDYGAATSALCAELKALIHAMHIMQEKGMESCLLLLDCLLLVNVLNGSTAPENCDWRLYDDLLHALHLFKSQQSWGCTHIPREENYQVDLLAKFARRNRINYTGFTFPLFPLM</sequence>
<feature type="domain" description="RNase H type-1" evidence="1">
    <location>
        <begin position="416"/>
        <end position="515"/>
    </location>
</feature>
<dbReference type="PANTHER" id="PTHR33116:SF78">
    <property type="entry name" value="OS12G0587133 PROTEIN"/>
    <property type="match status" value="1"/>
</dbReference>
<evidence type="ECO:0000313" key="4">
    <source>
        <dbReference type="Proteomes" id="UP001210211"/>
    </source>
</evidence>
<gene>
    <name evidence="3" type="ORF">LUZ61_020388</name>
</gene>
<dbReference type="InterPro" id="IPR026960">
    <property type="entry name" value="RVT-Znf"/>
</dbReference>
<dbReference type="InterPro" id="IPR012337">
    <property type="entry name" value="RNaseH-like_sf"/>
</dbReference>
<evidence type="ECO:0000259" key="1">
    <source>
        <dbReference type="Pfam" id="PF13456"/>
    </source>
</evidence>
<dbReference type="PANTHER" id="PTHR33116">
    <property type="entry name" value="REVERSE TRANSCRIPTASE ZINC-BINDING DOMAIN-CONTAINING PROTEIN-RELATED-RELATED"/>
    <property type="match status" value="1"/>
</dbReference>
<evidence type="ECO:0000259" key="2">
    <source>
        <dbReference type="Pfam" id="PF13966"/>
    </source>
</evidence>